<evidence type="ECO:0000313" key="3">
    <source>
        <dbReference type="Proteomes" id="UP000247810"/>
    </source>
</evidence>
<evidence type="ECO:0008006" key="4">
    <source>
        <dbReference type="Google" id="ProtNLM"/>
    </source>
</evidence>
<feature type="signal peptide" evidence="1">
    <location>
        <begin position="1"/>
        <end position="15"/>
    </location>
</feature>
<keyword evidence="3" id="KW-1185">Reference proteome</keyword>
<name>A0A319D738_9EURO</name>
<gene>
    <name evidence="2" type="ORF">BO71DRAFT_3974</name>
</gene>
<sequence length="113" mass="12905">MTQLLLALLARKSSGLSFVLFCVLAMRRMPKTPVPFPALIDQCRLSDITLLYLAQRFCSSIYGWSIHFDSPLEHLFSFLRAPGHGPSRLLSLLSGWQVLRFQPQKAFDCMYLI</sequence>
<dbReference type="EMBL" id="KZ825896">
    <property type="protein sequence ID" value="PYH93265.1"/>
    <property type="molecule type" value="Genomic_DNA"/>
</dbReference>
<dbReference type="VEuPathDB" id="FungiDB:BO71DRAFT_3974"/>
<protein>
    <recommendedName>
        <fullName evidence="4">Secreted protein</fullName>
    </recommendedName>
</protein>
<evidence type="ECO:0000313" key="2">
    <source>
        <dbReference type="EMBL" id="PYH93265.1"/>
    </source>
</evidence>
<evidence type="ECO:0000256" key="1">
    <source>
        <dbReference type="SAM" id="SignalP"/>
    </source>
</evidence>
<proteinExistence type="predicted"/>
<feature type="chain" id="PRO_5016407981" description="Secreted protein" evidence="1">
    <location>
        <begin position="16"/>
        <end position="113"/>
    </location>
</feature>
<dbReference type="AlphaFoldDB" id="A0A319D738"/>
<reference evidence="2 3" key="1">
    <citation type="submission" date="2018-02" db="EMBL/GenBank/DDBJ databases">
        <title>The genomes of Aspergillus section Nigri reveals drivers in fungal speciation.</title>
        <authorList>
            <consortium name="DOE Joint Genome Institute"/>
            <person name="Vesth T.C."/>
            <person name="Nybo J."/>
            <person name="Theobald S."/>
            <person name="Brandl J."/>
            <person name="Frisvad J.C."/>
            <person name="Nielsen K.F."/>
            <person name="Lyhne E.K."/>
            <person name="Kogle M.E."/>
            <person name="Kuo A."/>
            <person name="Riley R."/>
            <person name="Clum A."/>
            <person name="Nolan M."/>
            <person name="Lipzen A."/>
            <person name="Salamov A."/>
            <person name="Henrissat B."/>
            <person name="Wiebenga A."/>
            <person name="De vries R.P."/>
            <person name="Grigoriev I.V."/>
            <person name="Mortensen U.H."/>
            <person name="Andersen M.R."/>
            <person name="Baker S.E."/>
        </authorList>
    </citation>
    <scope>NUCLEOTIDE SEQUENCE [LARGE SCALE GENOMIC DNA]</scope>
    <source>
        <strain evidence="2 3">CBS 707.79</strain>
    </source>
</reference>
<accession>A0A319D738</accession>
<organism evidence="2 3">
    <name type="scientific">Aspergillus ellipticus CBS 707.79</name>
    <dbReference type="NCBI Taxonomy" id="1448320"/>
    <lineage>
        <taxon>Eukaryota</taxon>
        <taxon>Fungi</taxon>
        <taxon>Dikarya</taxon>
        <taxon>Ascomycota</taxon>
        <taxon>Pezizomycotina</taxon>
        <taxon>Eurotiomycetes</taxon>
        <taxon>Eurotiomycetidae</taxon>
        <taxon>Eurotiales</taxon>
        <taxon>Aspergillaceae</taxon>
        <taxon>Aspergillus</taxon>
        <taxon>Aspergillus subgen. Circumdati</taxon>
    </lineage>
</organism>
<keyword evidence="1" id="KW-0732">Signal</keyword>
<dbReference type="Proteomes" id="UP000247810">
    <property type="component" value="Unassembled WGS sequence"/>
</dbReference>